<dbReference type="Gene3D" id="3.90.1140.10">
    <property type="entry name" value="Cyclic phosphodiesterase"/>
    <property type="match status" value="1"/>
</dbReference>
<evidence type="ECO:0008006" key="3">
    <source>
        <dbReference type="Google" id="ProtNLM"/>
    </source>
</evidence>
<evidence type="ECO:0000313" key="1">
    <source>
        <dbReference type="EMBL" id="SFS83854.1"/>
    </source>
</evidence>
<proteinExistence type="predicted"/>
<dbReference type="OrthoDB" id="4954742at2"/>
<reference evidence="2" key="1">
    <citation type="submission" date="2016-10" db="EMBL/GenBank/DDBJ databases">
        <authorList>
            <person name="Varghese N."/>
            <person name="Submissions S."/>
        </authorList>
    </citation>
    <scope>NUCLEOTIDE SEQUENCE [LARGE SCALE GENOMIC DNA]</scope>
    <source>
        <strain evidence="2">DSM 23422</strain>
    </source>
</reference>
<dbReference type="Proteomes" id="UP000199239">
    <property type="component" value="Unassembled WGS sequence"/>
</dbReference>
<name>A0A1I6T3K2_9RHOB</name>
<dbReference type="RefSeq" id="WP_093916255.1">
    <property type="nucleotide sequence ID" value="NZ_FPAJ01000003.1"/>
</dbReference>
<dbReference type="EMBL" id="FPAJ01000003">
    <property type="protein sequence ID" value="SFS83854.1"/>
    <property type="molecule type" value="Genomic_DNA"/>
</dbReference>
<organism evidence="1 2">
    <name type="scientific">Sulfitobacter marinus</name>
    <dbReference type="NCBI Taxonomy" id="394264"/>
    <lineage>
        <taxon>Bacteria</taxon>
        <taxon>Pseudomonadati</taxon>
        <taxon>Pseudomonadota</taxon>
        <taxon>Alphaproteobacteria</taxon>
        <taxon>Rhodobacterales</taxon>
        <taxon>Roseobacteraceae</taxon>
        <taxon>Sulfitobacter</taxon>
    </lineage>
</organism>
<sequence length="230" mass="25318">MFKRYAIYFTPPSGGFAQLGASWLGWDLARGCNVAHPDIDGVNVAAITERPRKYGLHATIKAPFTPADGVTEQDLTDALSAFCAGHPPVALDGLDLTQIGRFLALTPVGDMSLLNGLASDAMQSLDRFRAPLGQAEFDRKNRANMSDQQRQLLRKWGYPHVEKFFRFHITLTGPVPDAEMMRVRHAIETYLMPTIPAPFDIDSLSLCGEDMDGRFHQIARCALGKAANSL</sequence>
<keyword evidence="2" id="KW-1185">Reference proteome</keyword>
<protein>
    <recommendedName>
        <fullName evidence="3">Phosphonate metabolism protein</fullName>
    </recommendedName>
</protein>
<dbReference type="Pfam" id="PF06299">
    <property type="entry name" value="DUF1045"/>
    <property type="match status" value="1"/>
</dbReference>
<evidence type="ECO:0000313" key="2">
    <source>
        <dbReference type="Proteomes" id="UP000199239"/>
    </source>
</evidence>
<dbReference type="InterPro" id="IPR009389">
    <property type="entry name" value="DUF1045"/>
</dbReference>
<dbReference type="PIRSF" id="PIRSF033328">
    <property type="entry name" value="Phest_Mll4975"/>
    <property type="match status" value="1"/>
</dbReference>
<accession>A0A1I6T3K2</accession>
<dbReference type="AlphaFoldDB" id="A0A1I6T3K2"/>
<dbReference type="STRING" id="394264.SAMN04488040_2033"/>
<gene>
    <name evidence="1" type="ORF">SAMN04488040_2033</name>
</gene>